<evidence type="ECO:0000256" key="2">
    <source>
        <dbReference type="SAM" id="MobiDB-lite"/>
    </source>
</evidence>
<dbReference type="PANTHER" id="PTHR32009:SF138">
    <property type="entry name" value="DISEASE RESISTANCE PROTEIN (TIR-NBS-LRR CLASS)"/>
    <property type="match status" value="1"/>
</dbReference>
<dbReference type="PANTHER" id="PTHR32009">
    <property type="entry name" value="TMV RESISTANCE PROTEIN N-LIKE"/>
    <property type="match status" value="1"/>
</dbReference>
<proteinExistence type="predicted"/>
<dbReference type="GO" id="GO:0007165">
    <property type="term" value="P:signal transduction"/>
    <property type="evidence" value="ECO:0007669"/>
    <property type="project" value="InterPro"/>
</dbReference>
<dbReference type="PROSITE" id="PS50104">
    <property type="entry name" value="TIR"/>
    <property type="match status" value="1"/>
</dbReference>
<keyword evidence="1" id="KW-0520">NAD</keyword>
<gene>
    <name evidence="4" type="ORF">CIPAW_15G158100</name>
</gene>
<dbReference type="FunFam" id="3.40.50.10140:FF:000007">
    <property type="entry name" value="Disease resistance protein (TIR-NBS-LRR class)"/>
    <property type="match status" value="1"/>
</dbReference>
<reference evidence="4" key="1">
    <citation type="submission" date="2020-12" db="EMBL/GenBank/DDBJ databases">
        <title>WGS assembly of Carya illinoinensis cv. Pawnee.</title>
        <authorList>
            <person name="Platts A."/>
            <person name="Shu S."/>
            <person name="Wright S."/>
            <person name="Barry K."/>
            <person name="Edger P."/>
            <person name="Pires J.C."/>
            <person name="Schmutz J."/>
        </authorList>
    </citation>
    <scope>NUCLEOTIDE SEQUENCE</scope>
    <source>
        <tissue evidence="4">Leaf</tissue>
    </source>
</reference>
<dbReference type="AlphaFoldDB" id="A0A8T1N804"/>
<protein>
    <recommendedName>
        <fullName evidence="3">TIR domain-containing protein</fullName>
    </recommendedName>
</protein>
<keyword evidence="5" id="KW-1185">Reference proteome</keyword>
<evidence type="ECO:0000313" key="4">
    <source>
        <dbReference type="EMBL" id="KAG6627849.1"/>
    </source>
</evidence>
<dbReference type="Proteomes" id="UP000811609">
    <property type="component" value="Chromosome 15"/>
</dbReference>
<dbReference type="InterPro" id="IPR000157">
    <property type="entry name" value="TIR_dom"/>
</dbReference>
<evidence type="ECO:0000259" key="3">
    <source>
        <dbReference type="PROSITE" id="PS50104"/>
    </source>
</evidence>
<dbReference type="Pfam" id="PF01582">
    <property type="entry name" value="TIR"/>
    <property type="match status" value="1"/>
</dbReference>
<organism evidence="4 5">
    <name type="scientific">Carya illinoinensis</name>
    <name type="common">Pecan</name>
    <dbReference type="NCBI Taxonomy" id="32201"/>
    <lineage>
        <taxon>Eukaryota</taxon>
        <taxon>Viridiplantae</taxon>
        <taxon>Streptophyta</taxon>
        <taxon>Embryophyta</taxon>
        <taxon>Tracheophyta</taxon>
        <taxon>Spermatophyta</taxon>
        <taxon>Magnoliopsida</taxon>
        <taxon>eudicotyledons</taxon>
        <taxon>Gunneridae</taxon>
        <taxon>Pentapetalae</taxon>
        <taxon>rosids</taxon>
        <taxon>fabids</taxon>
        <taxon>Fagales</taxon>
        <taxon>Juglandaceae</taxon>
        <taxon>Carya</taxon>
    </lineage>
</organism>
<dbReference type="SMART" id="SM00255">
    <property type="entry name" value="TIR"/>
    <property type="match status" value="1"/>
</dbReference>
<name>A0A8T1N804_CARIL</name>
<feature type="domain" description="TIR" evidence="3">
    <location>
        <begin position="27"/>
        <end position="191"/>
    </location>
</feature>
<feature type="region of interest" description="Disordered" evidence="2">
    <location>
        <begin position="1"/>
        <end position="24"/>
    </location>
</feature>
<sequence length="191" mass="21610">MTSSDSSPEVLLSSASSSNSSSLPSQWSYDVFLSFRGEDTHYGFTGHLHSALHQKGINTFKDDKELRKGEEISPALLKAIEESKVSIIIFSEKYVSSTWCLDELLQILRCKESKQQKVVAVYYKVEPSTVRHQINSFELKTALAEHKDALKDDAKVQRWKTALKQAADLSGFHLQINENESKFIEEIVQEV</sequence>
<dbReference type="EMBL" id="CM031823">
    <property type="protein sequence ID" value="KAG6627849.1"/>
    <property type="molecule type" value="Genomic_DNA"/>
</dbReference>
<accession>A0A8T1N804</accession>
<evidence type="ECO:0000256" key="1">
    <source>
        <dbReference type="ARBA" id="ARBA00023027"/>
    </source>
</evidence>
<evidence type="ECO:0000313" key="5">
    <source>
        <dbReference type="Proteomes" id="UP000811609"/>
    </source>
</evidence>
<comment type="caution">
    <text evidence="4">The sequence shown here is derived from an EMBL/GenBank/DDBJ whole genome shotgun (WGS) entry which is preliminary data.</text>
</comment>